<comment type="caution">
    <text evidence="2">The sequence shown here is derived from an EMBL/GenBank/DDBJ whole genome shotgun (WGS) entry which is preliminary data.</text>
</comment>
<feature type="compositionally biased region" description="Polar residues" evidence="1">
    <location>
        <begin position="66"/>
        <end position="77"/>
    </location>
</feature>
<reference evidence="2 3" key="1">
    <citation type="submission" date="2019-05" db="EMBL/GenBank/DDBJ databases">
        <title>Another draft genome of Portunus trituberculatus and its Hox gene families provides insights of decapod evolution.</title>
        <authorList>
            <person name="Jeong J.-H."/>
            <person name="Song I."/>
            <person name="Kim S."/>
            <person name="Choi T."/>
            <person name="Kim D."/>
            <person name="Ryu S."/>
            <person name="Kim W."/>
        </authorList>
    </citation>
    <scope>NUCLEOTIDE SEQUENCE [LARGE SCALE GENOMIC DNA]</scope>
    <source>
        <tissue evidence="2">Muscle</tissue>
    </source>
</reference>
<name>A0A5B7I677_PORTR</name>
<sequence length="77" mass="8416">MTASRLMVRLTPTWNPVTNDGQGTICHFHGRLMPGSCCNGEPPLRFKALHRQLPANSRAGKHIHSRTSPSVALTNIA</sequence>
<keyword evidence="3" id="KW-1185">Reference proteome</keyword>
<organism evidence="2 3">
    <name type="scientific">Portunus trituberculatus</name>
    <name type="common">Swimming crab</name>
    <name type="synonym">Neptunus trituberculatus</name>
    <dbReference type="NCBI Taxonomy" id="210409"/>
    <lineage>
        <taxon>Eukaryota</taxon>
        <taxon>Metazoa</taxon>
        <taxon>Ecdysozoa</taxon>
        <taxon>Arthropoda</taxon>
        <taxon>Crustacea</taxon>
        <taxon>Multicrustacea</taxon>
        <taxon>Malacostraca</taxon>
        <taxon>Eumalacostraca</taxon>
        <taxon>Eucarida</taxon>
        <taxon>Decapoda</taxon>
        <taxon>Pleocyemata</taxon>
        <taxon>Brachyura</taxon>
        <taxon>Eubrachyura</taxon>
        <taxon>Portunoidea</taxon>
        <taxon>Portunidae</taxon>
        <taxon>Portuninae</taxon>
        <taxon>Portunus</taxon>
    </lineage>
</organism>
<dbReference type="EMBL" id="VSRR010045830">
    <property type="protein sequence ID" value="MPC77416.1"/>
    <property type="molecule type" value="Genomic_DNA"/>
</dbReference>
<dbReference type="AlphaFoldDB" id="A0A5B7I677"/>
<evidence type="ECO:0000313" key="2">
    <source>
        <dbReference type="EMBL" id="MPC77416.1"/>
    </source>
</evidence>
<dbReference type="Proteomes" id="UP000324222">
    <property type="component" value="Unassembled WGS sequence"/>
</dbReference>
<accession>A0A5B7I677</accession>
<evidence type="ECO:0000256" key="1">
    <source>
        <dbReference type="SAM" id="MobiDB-lite"/>
    </source>
</evidence>
<protein>
    <submittedName>
        <fullName evidence="2">Uncharacterized protein</fullName>
    </submittedName>
</protein>
<evidence type="ECO:0000313" key="3">
    <source>
        <dbReference type="Proteomes" id="UP000324222"/>
    </source>
</evidence>
<gene>
    <name evidence="2" type="ORF">E2C01_071869</name>
</gene>
<proteinExistence type="predicted"/>
<feature type="region of interest" description="Disordered" evidence="1">
    <location>
        <begin position="57"/>
        <end position="77"/>
    </location>
</feature>